<dbReference type="Pfam" id="PF13464">
    <property type="entry name" value="RodZ_C"/>
    <property type="match status" value="1"/>
</dbReference>
<dbReference type="CDD" id="cd00093">
    <property type="entry name" value="HTH_XRE"/>
    <property type="match status" value="1"/>
</dbReference>
<keyword evidence="3" id="KW-1185">Reference proteome</keyword>
<dbReference type="EMBL" id="REGR01000002">
    <property type="protein sequence ID" value="RXZ45140.1"/>
    <property type="molecule type" value="Genomic_DNA"/>
</dbReference>
<gene>
    <name evidence="2" type="ORF">EBB06_04415</name>
</gene>
<evidence type="ECO:0000259" key="1">
    <source>
        <dbReference type="PROSITE" id="PS50943"/>
    </source>
</evidence>
<evidence type="ECO:0000313" key="3">
    <source>
        <dbReference type="Proteomes" id="UP000290682"/>
    </source>
</evidence>
<dbReference type="SUPFAM" id="SSF47413">
    <property type="entry name" value="lambda repressor-like DNA-binding domains"/>
    <property type="match status" value="1"/>
</dbReference>
<dbReference type="InterPro" id="IPR001387">
    <property type="entry name" value="Cro/C1-type_HTH"/>
</dbReference>
<comment type="caution">
    <text evidence="2">The sequence shown here is derived from an EMBL/GenBank/DDBJ whole genome shotgun (WGS) entry which is preliminary data.</text>
</comment>
<dbReference type="PROSITE" id="PS50943">
    <property type="entry name" value="HTH_CROC1"/>
    <property type="match status" value="1"/>
</dbReference>
<protein>
    <submittedName>
        <fullName evidence="2">Helix-turn-helix domain-containing protein</fullName>
    </submittedName>
</protein>
<accession>A0ABY0FFW9</accession>
<feature type="domain" description="HTH cro/C1-type" evidence="1">
    <location>
        <begin position="20"/>
        <end position="52"/>
    </location>
</feature>
<dbReference type="Gene3D" id="1.10.260.40">
    <property type="entry name" value="lambda repressor-like DNA-binding domains"/>
    <property type="match status" value="1"/>
</dbReference>
<dbReference type="Pfam" id="PF13413">
    <property type="entry name" value="HTH_25"/>
    <property type="match status" value="1"/>
</dbReference>
<dbReference type="InterPro" id="IPR025194">
    <property type="entry name" value="RodZ-like_C"/>
</dbReference>
<dbReference type="InterPro" id="IPR010982">
    <property type="entry name" value="Lambda_DNA-bd_dom_sf"/>
</dbReference>
<dbReference type="PANTHER" id="PTHR34475:SF1">
    <property type="entry name" value="CYTOSKELETON PROTEIN RODZ"/>
    <property type="match status" value="1"/>
</dbReference>
<proteinExistence type="predicted"/>
<organism evidence="2 3">
    <name type="scientific">Crenobacter cavernae</name>
    <dbReference type="NCBI Taxonomy" id="2290923"/>
    <lineage>
        <taxon>Bacteria</taxon>
        <taxon>Pseudomonadati</taxon>
        <taxon>Pseudomonadota</taxon>
        <taxon>Betaproteobacteria</taxon>
        <taxon>Neisseriales</taxon>
        <taxon>Neisseriaceae</taxon>
        <taxon>Crenobacter</taxon>
    </lineage>
</organism>
<name>A0ABY0FFW9_9NEIS</name>
<reference evidence="2 3" key="1">
    <citation type="submission" date="2018-10" db="EMBL/GenBank/DDBJ databases">
        <title>Draft genome of Fastidiocella sp. strain 375T, a bacterium isolated from a karstic cave dripping water.</title>
        <authorList>
            <person name="Coelho C."/>
            <person name="Verissimo A."/>
            <person name="Tiago I."/>
        </authorList>
    </citation>
    <scope>NUCLEOTIDE SEQUENCE [LARGE SCALE GENOMIC DNA]</scope>
    <source>
        <strain evidence="2 3">CAVE-375</strain>
    </source>
</reference>
<evidence type="ECO:0000313" key="2">
    <source>
        <dbReference type="EMBL" id="RXZ45140.1"/>
    </source>
</evidence>
<dbReference type="SMART" id="SM00530">
    <property type="entry name" value="HTH_XRE"/>
    <property type="match status" value="1"/>
</dbReference>
<dbReference type="InterPro" id="IPR050400">
    <property type="entry name" value="Bact_Cytoskel_RodZ"/>
</dbReference>
<sequence length="290" mass="29970">MEQPVEFPNAGAAESVGARLKAARESRGLSLGEVADRLKLSLKQLEAIEADRFEALPGATFVRGFVRNYARYLEVDAEPLMKALDAHFPSNVNEVPNLARHEGVESARLAESGDADTPGKKGWLFAGAAVAVAAALVLWFGRSEPVEAPAPAGEELAPMMTEASANHAEAASAPAAAASAPAAVQPAPVVAATPATPAKPVVAPDASAPAAAEGSVRLVASGETWVSVQDATGKRLVYETLQAGTEKTVSGKPPLKVRIGNAPQVQLYYQGQPVPLAGKTRGTTAKLELN</sequence>
<dbReference type="Proteomes" id="UP000290682">
    <property type="component" value="Unassembled WGS sequence"/>
</dbReference>
<dbReference type="PANTHER" id="PTHR34475">
    <property type="match status" value="1"/>
</dbReference>
<dbReference type="RefSeq" id="WP_129211854.1">
    <property type="nucleotide sequence ID" value="NZ_REGR01000002.1"/>
</dbReference>